<dbReference type="SUPFAM" id="SSF52047">
    <property type="entry name" value="RNI-like"/>
    <property type="match status" value="1"/>
</dbReference>
<dbReference type="Gene3D" id="3.80.10.10">
    <property type="entry name" value="Ribonuclease Inhibitor"/>
    <property type="match status" value="2"/>
</dbReference>
<proteinExistence type="predicted"/>
<dbReference type="Gene3D" id="1.20.1280.50">
    <property type="match status" value="1"/>
</dbReference>
<name>A0A0C3NDM3_PISTI</name>
<feature type="domain" description="F-box" evidence="1">
    <location>
        <begin position="24"/>
        <end position="61"/>
    </location>
</feature>
<dbReference type="HOGENOM" id="CLU_021164_5_0_1"/>
<protein>
    <recommendedName>
        <fullName evidence="1">F-box domain-containing protein</fullName>
    </recommendedName>
</protein>
<dbReference type="OrthoDB" id="2447803at2759"/>
<accession>A0A0C3NDM3</accession>
<dbReference type="InterPro" id="IPR036047">
    <property type="entry name" value="F-box-like_dom_sf"/>
</dbReference>
<dbReference type="InterPro" id="IPR032675">
    <property type="entry name" value="LRR_dom_sf"/>
</dbReference>
<dbReference type="InterPro" id="IPR001810">
    <property type="entry name" value="F-box_dom"/>
</dbReference>
<dbReference type="Proteomes" id="UP000054217">
    <property type="component" value="Unassembled WGS sequence"/>
</dbReference>
<evidence type="ECO:0000259" key="1">
    <source>
        <dbReference type="Pfam" id="PF12937"/>
    </source>
</evidence>
<dbReference type="EMBL" id="KN832007">
    <property type="protein sequence ID" value="KIN99204.1"/>
    <property type="molecule type" value="Genomic_DNA"/>
</dbReference>
<organism evidence="2 3">
    <name type="scientific">Pisolithus tinctorius Marx 270</name>
    <dbReference type="NCBI Taxonomy" id="870435"/>
    <lineage>
        <taxon>Eukaryota</taxon>
        <taxon>Fungi</taxon>
        <taxon>Dikarya</taxon>
        <taxon>Basidiomycota</taxon>
        <taxon>Agaricomycotina</taxon>
        <taxon>Agaricomycetes</taxon>
        <taxon>Agaricomycetidae</taxon>
        <taxon>Boletales</taxon>
        <taxon>Sclerodermatineae</taxon>
        <taxon>Pisolithaceae</taxon>
        <taxon>Pisolithus</taxon>
    </lineage>
</organism>
<dbReference type="PANTHER" id="PTHR16134">
    <property type="entry name" value="F-BOX/TPR REPEAT PROTEIN POF3"/>
    <property type="match status" value="1"/>
</dbReference>
<gene>
    <name evidence="2" type="ORF">M404DRAFT_155754</name>
</gene>
<dbReference type="AlphaFoldDB" id="A0A0C3NDM3"/>
<dbReference type="Pfam" id="PF12937">
    <property type="entry name" value="F-box-like"/>
    <property type="match status" value="1"/>
</dbReference>
<sequence length="573" mass="65222">MTTTDALVSTGEPLPVASRIFHIPELLHLIFSFLDKKSNVSSACVCKFWSDIALDAVWREVDDLIQLLSILNPVFMSVAGAYPITQQFEDIPGVSDWSRFHKYARRVRCLRFDSSSIEGEVEVVLDDVARTRTSFEILPNLRELVWTCRALSDLQRCLLFLHGRLKYLTVSLWSHLGEPGPLLTDICARAPNLHTLKLHVKDPNMQMLGQIQVVVRNLHHLRKIVLPEFRFTSEVIQELSRMPNLGVIEFQHDLAMGPGNPKNVERFVPVLTAGAFPALYDLNLTARIDDLEGFFQSSFAPINITTLYVNSYAKHSPAEVRSFLLTLSQECKHLSRLHVILLDKDINQTTCIEDEQLSFCTLQPLFSIPNLTWFEVIHKYPLRITQNEIEELASRLPSLEALELNPEPLLTSKSTLDLEALLPFANHCPKLRYLGLFMRATGFEVPLARASFKPFHALQVLNVGTSKVESPKAVAAFLSLFFPPWCRLQFGITWTGRGTMEHRSLDLNILLELSQGVDPWEEISTLLPALIQVRREEWERTRALKEEVEDLRIRTRLVRDTAGRVPRDSCVVS</sequence>
<dbReference type="InParanoid" id="A0A0C3NDM3"/>
<dbReference type="SUPFAM" id="SSF81383">
    <property type="entry name" value="F-box domain"/>
    <property type="match status" value="1"/>
</dbReference>
<reference evidence="2 3" key="1">
    <citation type="submission" date="2014-04" db="EMBL/GenBank/DDBJ databases">
        <authorList>
            <consortium name="DOE Joint Genome Institute"/>
            <person name="Kuo A."/>
            <person name="Kohler A."/>
            <person name="Costa M.D."/>
            <person name="Nagy L.G."/>
            <person name="Floudas D."/>
            <person name="Copeland A."/>
            <person name="Barry K.W."/>
            <person name="Cichocki N."/>
            <person name="Veneault-Fourrey C."/>
            <person name="LaButti K."/>
            <person name="Lindquist E.A."/>
            <person name="Lipzen A."/>
            <person name="Lundell T."/>
            <person name="Morin E."/>
            <person name="Murat C."/>
            <person name="Sun H."/>
            <person name="Tunlid A."/>
            <person name="Henrissat B."/>
            <person name="Grigoriev I.V."/>
            <person name="Hibbett D.S."/>
            <person name="Martin F."/>
            <person name="Nordberg H.P."/>
            <person name="Cantor M.N."/>
            <person name="Hua S.X."/>
        </authorList>
    </citation>
    <scope>NUCLEOTIDE SEQUENCE [LARGE SCALE GENOMIC DNA]</scope>
    <source>
        <strain evidence="2 3">Marx 270</strain>
    </source>
</reference>
<dbReference type="PANTHER" id="PTHR16134:SF119">
    <property type="entry name" value="AT02038P-RELATED"/>
    <property type="match status" value="1"/>
</dbReference>
<evidence type="ECO:0000313" key="2">
    <source>
        <dbReference type="EMBL" id="KIN99204.1"/>
    </source>
</evidence>
<reference evidence="3" key="2">
    <citation type="submission" date="2015-01" db="EMBL/GenBank/DDBJ databases">
        <title>Evolutionary Origins and Diversification of the Mycorrhizal Mutualists.</title>
        <authorList>
            <consortium name="DOE Joint Genome Institute"/>
            <consortium name="Mycorrhizal Genomics Consortium"/>
            <person name="Kohler A."/>
            <person name="Kuo A."/>
            <person name="Nagy L.G."/>
            <person name="Floudas D."/>
            <person name="Copeland A."/>
            <person name="Barry K.W."/>
            <person name="Cichocki N."/>
            <person name="Veneault-Fourrey C."/>
            <person name="LaButti K."/>
            <person name="Lindquist E.A."/>
            <person name="Lipzen A."/>
            <person name="Lundell T."/>
            <person name="Morin E."/>
            <person name="Murat C."/>
            <person name="Riley R."/>
            <person name="Ohm R."/>
            <person name="Sun H."/>
            <person name="Tunlid A."/>
            <person name="Henrissat B."/>
            <person name="Grigoriev I.V."/>
            <person name="Hibbett D.S."/>
            <person name="Martin F."/>
        </authorList>
    </citation>
    <scope>NUCLEOTIDE SEQUENCE [LARGE SCALE GENOMIC DNA]</scope>
    <source>
        <strain evidence="3">Marx 270</strain>
    </source>
</reference>
<evidence type="ECO:0000313" key="3">
    <source>
        <dbReference type="Proteomes" id="UP000054217"/>
    </source>
</evidence>
<keyword evidence="3" id="KW-1185">Reference proteome</keyword>
<dbReference type="STRING" id="870435.A0A0C3NDM3"/>